<reference evidence="1" key="1">
    <citation type="submission" date="2020-05" db="EMBL/GenBank/DDBJ databases">
        <authorList>
            <person name="Chiriac C."/>
            <person name="Salcher M."/>
            <person name="Ghai R."/>
            <person name="Kavagutti S V."/>
        </authorList>
    </citation>
    <scope>NUCLEOTIDE SEQUENCE</scope>
</reference>
<protein>
    <submittedName>
        <fullName evidence="1">Unannotated protein</fullName>
    </submittedName>
</protein>
<gene>
    <name evidence="1" type="ORF">UFOPK2772_01123</name>
</gene>
<accession>A0A6J6T7M6</accession>
<dbReference type="SUPFAM" id="SSF53067">
    <property type="entry name" value="Actin-like ATPase domain"/>
    <property type="match status" value="1"/>
</dbReference>
<evidence type="ECO:0000313" key="1">
    <source>
        <dbReference type="EMBL" id="CAB4742934.1"/>
    </source>
</evidence>
<name>A0A6J6T7M6_9ZZZZ</name>
<dbReference type="EMBL" id="CAEZYT010000086">
    <property type="protein sequence ID" value="CAB4742934.1"/>
    <property type="molecule type" value="Genomic_DNA"/>
</dbReference>
<proteinExistence type="predicted"/>
<dbReference type="InterPro" id="IPR043129">
    <property type="entry name" value="ATPase_NBD"/>
</dbReference>
<sequence>MTRTQRESLGYMHPGRVDVISAGSLVLSRIMRATGAAEFVASESDILDGMAWSLV</sequence>
<dbReference type="AlphaFoldDB" id="A0A6J6T7M6"/>
<dbReference type="Gene3D" id="3.30.420.150">
    <property type="entry name" value="Exopolyphosphatase. Domain 2"/>
    <property type="match status" value="1"/>
</dbReference>
<organism evidence="1">
    <name type="scientific">freshwater metagenome</name>
    <dbReference type="NCBI Taxonomy" id="449393"/>
    <lineage>
        <taxon>unclassified sequences</taxon>
        <taxon>metagenomes</taxon>
        <taxon>ecological metagenomes</taxon>
    </lineage>
</organism>